<feature type="region of interest" description="Disordered" evidence="4">
    <location>
        <begin position="276"/>
        <end position="309"/>
    </location>
</feature>
<dbReference type="InterPro" id="IPR027791">
    <property type="entry name" value="Galactosyl_T_C"/>
</dbReference>
<accession>A0ABX8DZX3</accession>
<keyword evidence="2" id="KW-0328">Glycosyltransferase</keyword>
<evidence type="ECO:0000256" key="2">
    <source>
        <dbReference type="ARBA" id="ARBA00022676"/>
    </source>
</evidence>
<evidence type="ECO:0000259" key="5">
    <source>
        <dbReference type="Pfam" id="PF00535"/>
    </source>
</evidence>
<dbReference type="Gene3D" id="3.90.550.10">
    <property type="entry name" value="Spore Coat Polysaccharide Biosynthesis Protein SpsA, Chain A"/>
    <property type="match status" value="1"/>
</dbReference>
<dbReference type="InterPro" id="IPR001173">
    <property type="entry name" value="Glyco_trans_2-like"/>
</dbReference>
<protein>
    <submittedName>
        <fullName evidence="7">Glycosyltransferase family 2 protein</fullName>
    </submittedName>
</protein>
<evidence type="ECO:0000256" key="1">
    <source>
        <dbReference type="ARBA" id="ARBA00006739"/>
    </source>
</evidence>
<keyword evidence="8" id="KW-1185">Reference proteome</keyword>
<evidence type="ECO:0000259" key="6">
    <source>
        <dbReference type="Pfam" id="PF02709"/>
    </source>
</evidence>
<sequence>MLSVLTIVRNREAHLAQLVEGLRRSVRQPDELVVVDMSDTPVDRPTAAFPIRVERFETIGLPLAAARNRAGAVARGDQLLFLDVDCIAMRDCPGRLSTTLDAHDALLCADVRYLGPGDARTGWEEKELLATGAPHPVRDFPVDGLREEPDAGLFWSLAFAIRRARFEALGGFDEAFTGYGAEDTDFGYRARAMGLPLLFVGGAIACHQYHDSHDPPIQHLEDIVANAQRFEARWREWPMRGWLDRFEAMGLIDWQDGAPVVLRQPTADERAATLSTWPKTSPPMLASERRAVTQGTNRSGHCRSRAKQR</sequence>
<feature type="compositionally biased region" description="Basic residues" evidence="4">
    <location>
        <begin position="300"/>
        <end position="309"/>
    </location>
</feature>
<dbReference type="Proteomes" id="UP000677126">
    <property type="component" value="Chromosome"/>
</dbReference>
<dbReference type="PANTHER" id="PTHR43179:SF12">
    <property type="entry name" value="GALACTOFURANOSYLTRANSFERASE GLFT2"/>
    <property type="match status" value="1"/>
</dbReference>
<name>A0ABX8DZX3_9SPHN</name>
<feature type="domain" description="Glycosyltransferase 2-like" evidence="5">
    <location>
        <begin position="3"/>
        <end position="127"/>
    </location>
</feature>
<dbReference type="RefSeq" id="WP_213501445.1">
    <property type="nucleotide sequence ID" value="NZ_CP054856.1"/>
</dbReference>
<dbReference type="Pfam" id="PF02709">
    <property type="entry name" value="Glyco_transf_7C"/>
    <property type="match status" value="1"/>
</dbReference>
<dbReference type="InterPro" id="IPR029044">
    <property type="entry name" value="Nucleotide-diphossugar_trans"/>
</dbReference>
<gene>
    <name evidence="7" type="ORF">HT578_00430</name>
</gene>
<reference evidence="7 8" key="1">
    <citation type="journal article" date="2021" name="Int. J. Syst. Evol. Microbiol.">
        <title>Novosphingobium decolorationis sp. nov., an aniline blue-decolourizing bacterium isolated from East Pacific sediment.</title>
        <authorList>
            <person name="Chen X."/>
            <person name="Dong B."/>
            <person name="Chen T."/>
            <person name="Ren N."/>
            <person name="Wang J."/>
            <person name="Xu Y."/>
            <person name="Yang J."/>
            <person name="Zhu S."/>
            <person name="Chen J."/>
        </authorList>
    </citation>
    <scope>NUCLEOTIDE SEQUENCE [LARGE SCALE GENOMIC DNA]</scope>
    <source>
        <strain evidence="7 8">502str22</strain>
    </source>
</reference>
<proteinExistence type="inferred from homology"/>
<comment type="similarity">
    <text evidence="1">Belongs to the glycosyltransferase 2 family.</text>
</comment>
<organism evidence="7 8">
    <name type="scientific">Novosphingobium decolorationis</name>
    <dbReference type="NCBI Taxonomy" id="2698673"/>
    <lineage>
        <taxon>Bacteria</taxon>
        <taxon>Pseudomonadati</taxon>
        <taxon>Pseudomonadota</taxon>
        <taxon>Alphaproteobacteria</taxon>
        <taxon>Sphingomonadales</taxon>
        <taxon>Sphingomonadaceae</taxon>
        <taxon>Novosphingobium</taxon>
    </lineage>
</organism>
<keyword evidence="3" id="KW-0808">Transferase</keyword>
<evidence type="ECO:0000256" key="4">
    <source>
        <dbReference type="SAM" id="MobiDB-lite"/>
    </source>
</evidence>
<evidence type="ECO:0000256" key="3">
    <source>
        <dbReference type="ARBA" id="ARBA00022679"/>
    </source>
</evidence>
<evidence type="ECO:0000313" key="7">
    <source>
        <dbReference type="EMBL" id="QVM82368.1"/>
    </source>
</evidence>
<dbReference type="EMBL" id="CP054856">
    <property type="protein sequence ID" value="QVM82368.1"/>
    <property type="molecule type" value="Genomic_DNA"/>
</dbReference>
<dbReference type="PANTHER" id="PTHR43179">
    <property type="entry name" value="RHAMNOSYLTRANSFERASE WBBL"/>
    <property type="match status" value="1"/>
</dbReference>
<dbReference type="Pfam" id="PF00535">
    <property type="entry name" value="Glycos_transf_2"/>
    <property type="match status" value="1"/>
</dbReference>
<dbReference type="SUPFAM" id="SSF53448">
    <property type="entry name" value="Nucleotide-diphospho-sugar transferases"/>
    <property type="match status" value="1"/>
</dbReference>
<feature type="domain" description="Galactosyltransferase C-terminal" evidence="6">
    <location>
        <begin position="156"/>
        <end position="199"/>
    </location>
</feature>
<evidence type="ECO:0000313" key="8">
    <source>
        <dbReference type="Proteomes" id="UP000677126"/>
    </source>
</evidence>